<dbReference type="Proteomes" id="UP001550628">
    <property type="component" value="Unassembled WGS sequence"/>
</dbReference>
<dbReference type="CDD" id="cd07078">
    <property type="entry name" value="ALDH"/>
    <property type="match status" value="1"/>
</dbReference>
<dbReference type="SUPFAM" id="SSF53720">
    <property type="entry name" value="ALDH-like"/>
    <property type="match status" value="1"/>
</dbReference>
<reference evidence="3 4" key="1">
    <citation type="submission" date="2024-06" db="EMBL/GenBank/DDBJ databases">
        <title>The Natural Products Discovery Center: Release of the First 8490 Sequenced Strains for Exploring Actinobacteria Biosynthetic Diversity.</title>
        <authorList>
            <person name="Kalkreuter E."/>
            <person name="Kautsar S.A."/>
            <person name="Yang D."/>
            <person name="Bader C.D."/>
            <person name="Teijaro C.N."/>
            <person name="Fluegel L."/>
            <person name="Davis C.M."/>
            <person name="Simpson J.R."/>
            <person name="Lauterbach L."/>
            <person name="Steele A.D."/>
            <person name="Gui C."/>
            <person name="Meng S."/>
            <person name="Li G."/>
            <person name="Viehrig K."/>
            <person name="Ye F."/>
            <person name="Su P."/>
            <person name="Kiefer A.F."/>
            <person name="Nichols A."/>
            <person name="Cepeda A.J."/>
            <person name="Yan W."/>
            <person name="Fan B."/>
            <person name="Jiang Y."/>
            <person name="Adhikari A."/>
            <person name="Zheng C.-J."/>
            <person name="Schuster L."/>
            <person name="Cowan T.M."/>
            <person name="Smanski M.J."/>
            <person name="Chevrette M.G."/>
            <person name="De Carvalho L.P.S."/>
            <person name="Shen B."/>
        </authorList>
    </citation>
    <scope>NUCLEOTIDE SEQUENCE [LARGE SCALE GENOMIC DNA]</scope>
    <source>
        <strain evidence="3 4">NPDC019708</strain>
    </source>
</reference>
<dbReference type="InterPro" id="IPR016163">
    <property type="entry name" value="Ald_DH_C"/>
</dbReference>
<dbReference type="Gene3D" id="3.40.309.10">
    <property type="entry name" value="Aldehyde Dehydrogenase, Chain A, domain 2"/>
    <property type="match status" value="1"/>
</dbReference>
<dbReference type="InterPro" id="IPR016162">
    <property type="entry name" value="Ald_DH_N"/>
</dbReference>
<dbReference type="Gene3D" id="3.40.605.10">
    <property type="entry name" value="Aldehyde Dehydrogenase, Chain A, domain 1"/>
    <property type="match status" value="1"/>
</dbReference>
<gene>
    <name evidence="3" type="ORF">ABZ510_04535</name>
</gene>
<evidence type="ECO:0000313" key="4">
    <source>
        <dbReference type="Proteomes" id="UP001550628"/>
    </source>
</evidence>
<evidence type="ECO:0000259" key="2">
    <source>
        <dbReference type="Pfam" id="PF00171"/>
    </source>
</evidence>
<organism evidence="3 4">
    <name type="scientific">Nocardia rhamnosiphila</name>
    <dbReference type="NCBI Taxonomy" id="426716"/>
    <lineage>
        <taxon>Bacteria</taxon>
        <taxon>Bacillati</taxon>
        <taxon>Actinomycetota</taxon>
        <taxon>Actinomycetes</taxon>
        <taxon>Mycobacteriales</taxon>
        <taxon>Nocardiaceae</taxon>
        <taxon>Nocardia</taxon>
    </lineage>
</organism>
<protein>
    <submittedName>
        <fullName evidence="3">Aldehyde dehydrogenase family protein</fullName>
        <ecNumber evidence="3">1.2.1.-</ecNumber>
    </submittedName>
</protein>
<dbReference type="GO" id="GO:0016491">
    <property type="term" value="F:oxidoreductase activity"/>
    <property type="evidence" value="ECO:0007669"/>
    <property type="project" value="UniProtKB-KW"/>
</dbReference>
<keyword evidence="1 3" id="KW-0560">Oxidoreductase</keyword>
<evidence type="ECO:0000313" key="3">
    <source>
        <dbReference type="EMBL" id="MEU1951106.1"/>
    </source>
</evidence>
<dbReference type="EMBL" id="JBEYBF010000002">
    <property type="protein sequence ID" value="MEU1951106.1"/>
    <property type="molecule type" value="Genomic_DNA"/>
</dbReference>
<evidence type="ECO:0000256" key="1">
    <source>
        <dbReference type="ARBA" id="ARBA00023002"/>
    </source>
</evidence>
<keyword evidence="4" id="KW-1185">Reference proteome</keyword>
<name>A0ABV2WJP2_9NOCA</name>
<dbReference type="InterPro" id="IPR016161">
    <property type="entry name" value="Ald_DH/histidinol_DH"/>
</dbReference>
<dbReference type="RefSeq" id="WP_030520865.1">
    <property type="nucleotide sequence ID" value="NZ_JBEYBD010000003.1"/>
</dbReference>
<accession>A0ABV2WJP2</accession>
<comment type="caution">
    <text evidence="3">The sequence shown here is derived from an EMBL/GenBank/DDBJ whole genome shotgun (WGS) entry which is preliminary data.</text>
</comment>
<dbReference type="PANTHER" id="PTHR11699">
    <property type="entry name" value="ALDEHYDE DEHYDROGENASE-RELATED"/>
    <property type="match status" value="1"/>
</dbReference>
<dbReference type="EC" id="1.2.1.-" evidence="3"/>
<dbReference type="GeneID" id="96245735"/>
<dbReference type="InterPro" id="IPR015590">
    <property type="entry name" value="Aldehyde_DH_dom"/>
</dbReference>
<dbReference type="Pfam" id="PF00171">
    <property type="entry name" value="Aldedh"/>
    <property type="match status" value="1"/>
</dbReference>
<proteinExistence type="predicted"/>
<feature type="domain" description="Aldehyde dehydrogenase" evidence="2">
    <location>
        <begin position="22"/>
        <end position="477"/>
    </location>
</feature>
<sequence length="485" mass="50102">MSDSSTGVVAALVGGDAVTTAGTYTIDNPYTEATLAEIADCGVAEADAAVEAARAAQPAWAAAPLERRRAVLDTAAETLERERDLLVDLAIRDTGAPCAVAADLQVDAAVARLRAWARRDERTLAMAGPPPAAGLTGSVRRIPVGVVACISPYNFPLLAMIGKVAPALFAGNAVVMKPAPQDPLLVHRLALALAGALRAQGAPAGAVNLVTGADARAGAALVDNPDVGAVSFTGSTAVGEQIYRSAAPSTKRLLLELGGKGAMIVRADADLDAVVRSATRTWTVQAGQVCLTTARILVDHRVHDELVALLTNRLTALRYGDPAEPTTDITPLISDRQRRHVAGLVAAARAEGSTVAQAPGAPERGWFHPATLLTECAPQHTAMQEEAFGPLLCVMRTADDEEAVAAANATRFGLSNYVFTRDRPAAERIAGRLRSAQVGINTVARHPDLPFGGLGASGLGRSGGAYALDVYTDCQAVATAEGTVE</sequence>